<comment type="subunit">
    <text evidence="7 9">Part of the 50S ribosomal subunit. Forms a cluster with proteins L14 and L19.</text>
</comment>
<dbReference type="InterPro" id="IPR019927">
    <property type="entry name" value="Ribosomal_uL3_bac/org-type"/>
</dbReference>
<dbReference type="PANTHER" id="PTHR11229:SF16">
    <property type="entry name" value="LARGE RIBOSOMAL SUBUNIT PROTEIN UL3C"/>
    <property type="match status" value="1"/>
</dbReference>
<keyword evidence="5 7" id="KW-0687">Ribonucleoprotein</keyword>
<dbReference type="GO" id="GO:0003735">
    <property type="term" value="F:structural constituent of ribosome"/>
    <property type="evidence" value="ECO:0007669"/>
    <property type="project" value="UniProtKB-UniRule"/>
</dbReference>
<dbReference type="HAMAP" id="MF_01325_B">
    <property type="entry name" value="Ribosomal_uL3_B"/>
    <property type="match status" value="1"/>
</dbReference>
<dbReference type="EMBL" id="MOEN01000022">
    <property type="protein sequence ID" value="OMH40243.1"/>
    <property type="molecule type" value="Genomic_DNA"/>
</dbReference>
<dbReference type="InterPro" id="IPR009000">
    <property type="entry name" value="Transl_B-barrel_sf"/>
</dbReference>
<evidence type="ECO:0000256" key="6">
    <source>
        <dbReference type="ARBA" id="ARBA00035243"/>
    </source>
</evidence>
<dbReference type="Pfam" id="PF00297">
    <property type="entry name" value="Ribosomal_L3"/>
    <property type="match status" value="1"/>
</dbReference>
<reference evidence="10 11" key="1">
    <citation type="submission" date="2016-10" db="EMBL/GenBank/DDBJ databases">
        <title>Genome sequence of a sulfur-reducing bacterium Desulfurobacterium indicum K6013.</title>
        <authorList>
            <person name="Cao J."/>
            <person name="Shao Z."/>
            <person name="Alain K."/>
            <person name="Jebbar M."/>
        </authorList>
    </citation>
    <scope>NUCLEOTIDE SEQUENCE [LARGE SCALE GENOMIC DNA]</scope>
    <source>
        <strain evidence="10 11">K6013</strain>
    </source>
</reference>
<dbReference type="InterPro" id="IPR019926">
    <property type="entry name" value="Ribosomal_uL3_CS"/>
</dbReference>
<dbReference type="FunFam" id="2.40.30.10:FF:000004">
    <property type="entry name" value="50S ribosomal protein L3"/>
    <property type="match status" value="1"/>
</dbReference>
<dbReference type="Gene3D" id="2.40.30.10">
    <property type="entry name" value="Translation factors"/>
    <property type="match status" value="1"/>
</dbReference>
<keyword evidence="4 7" id="KW-0689">Ribosomal protein</keyword>
<keyword evidence="3 7" id="KW-0694">RNA-binding</keyword>
<dbReference type="STRING" id="1914305.BLW93_06045"/>
<comment type="similarity">
    <text evidence="1 7 8">Belongs to the universal ribosomal protein uL3 family.</text>
</comment>
<comment type="function">
    <text evidence="7 9">One of the primary rRNA binding proteins, it binds directly near the 3'-end of the 23S rRNA, where it nucleates assembly of the 50S subunit.</text>
</comment>
<organism evidence="10 11">
    <name type="scientific">Desulfurobacterium indicum</name>
    <dbReference type="NCBI Taxonomy" id="1914305"/>
    <lineage>
        <taxon>Bacteria</taxon>
        <taxon>Pseudomonadati</taxon>
        <taxon>Aquificota</taxon>
        <taxon>Aquificia</taxon>
        <taxon>Desulfurobacteriales</taxon>
        <taxon>Desulfurobacteriaceae</taxon>
        <taxon>Desulfurobacterium</taxon>
    </lineage>
</organism>
<evidence type="ECO:0000256" key="7">
    <source>
        <dbReference type="HAMAP-Rule" id="MF_01325"/>
    </source>
</evidence>
<dbReference type="RefSeq" id="WP_076713210.1">
    <property type="nucleotide sequence ID" value="NZ_MOEN01000022.1"/>
</dbReference>
<accession>A0A1R1MKF3</accession>
<name>A0A1R1MKF3_9BACT</name>
<dbReference type="Proteomes" id="UP000187408">
    <property type="component" value="Unassembled WGS sequence"/>
</dbReference>
<evidence type="ECO:0000256" key="8">
    <source>
        <dbReference type="RuleBase" id="RU003905"/>
    </source>
</evidence>
<dbReference type="NCBIfam" id="TIGR03625">
    <property type="entry name" value="L3_bact"/>
    <property type="match status" value="1"/>
</dbReference>
<dbReference type="InterPro" id="IPR000597">
    <property type="entry name" value="Ribosomal_uL3"/>
</dbReference>
<dbReference type="AlphaFoldDB" id="A0A1R1MKF3"/>
<evidence type="ECO:0000313" key="11">
    <source>
        <dbReference type="Proteomes" id="UP000187408"/>
    </source>
</evidence>
<dbReference type="Gene3D" id="3.30.160.810">
    <property type="match status" value="1"/>
</dbReference>
<comment type="caution">
    <text evidence="10">The sequence shown here is derived from an EMBL/GenBank/DDBJ whole genome shotgun (WGS) entry which is preliminary data.</text>
</comment>
<gene>
    <name evidence="7" type="primary">rplC</name>
    <name evidence="10" type="ORF">BLW93_06045</name>
</gene>
<dbReference type="OrthoDB" id="9806135at2"/>
<evidence type="ECO:0000256" key="3">
    <source>
        <dbReference type="ARBA" id="ARBA00022884"/>
    </source>
</evidence>
<evidence type="ECO:0000256" key="4">
    <source>
        <dbReference type="ARBA" id="ARBA00022980"/>
    </source>
</evidence>
<evidence type="ECO:0000256" key="9">
    <source>
        <dbReference type="RuleBase" id="RU003906"/>
    </source>
</evidence>
<dbReference type="GO" id="GO:0006412">
    <property type="term" value="P:translation"/>
    <property type="evidence" value="ECO:0007669"/>
    <property type="project" value="UniProtKB-UniRule"/>
</dbReference>
<dbReference type="PANTHER" id="PTHR11229">
    <property type="entry name" value="50S RIBOSOMAL PROTEIN L3"/>
    <property type="match status" value="1"/>
</dbReference>
<evidence type="ECO:0000256" key="2">
    <source>
        <dbReference type="ARBA" id="ARBA00022730"/>
    </source>
</evidence>
<evidence type="ECO:0000256" key="5">
    <source>
        <dbReference type="ARBA" id="ARBA00023274"/>
    </source>
</evidence>
<proteinExistence type="inferred from homology"/>
<keyword evidence="11" id="KW-1185">Reference proteome</keyword>
<evidence type="ECO:0000256" key="1">
    <source>
        <dbReference type="ARBA" id="ARBA00006540"/>
    </source>
</evidence>
<dbReference type="PROSITE" id="PS00474">
    <property type="entry name" value="RIBOSOMAL_L3"/>
    <property type="match status" value="1"/>
</dbReference>
<dbReference type="GO" id="GO:0022625">
    <property type="term" value="C:cytosolic large ribosomal subunit"/>
    <property type="evidence" value="ECO:0007669"/>
    <property type="project" value="TreeGrafter"/>
</dbReference>
<sequence>MKGILGRKIGMTQIFTEDGKALAVTVIEAGPCTVVQKKTEDKDGYTALQLGFMEKNKAESKFPKPLLGHFKRAGIKPVRFLKEVKFDDVDKYNVGDKITVEIFQPGEKVDVTGTSKGRGFAGYHKRWGFGGGRKSHGSDFHEGPGSIGACAFPGRVHKGKKMAGHYGNAQVTVKNLEIVDVIPEKNLILVKGAIPGYKGSFVVVKGK</sequence>
<keyword evidence="2 7" id="KW-0699">rRNA-binding</keyword>
<evidence type="ECO:0000313" key="10">
    <source>
        <dbReference type="EMBL" id="OMH40243.1"/>
    </source>
</evidence>
<dbReference type="SUPFAM" id="SSF50447">
    <property type="entry name" value="Translation proteins"/>
    <property type="match status" value="1"/>
</dbReference>
<dbReference type="FunFam" id="3.30.160.810:FF:000001">
    <property type="entry name" value="50S ribosomal protein L3"/>
    <property type="match status" value="1"/>
</dbReference>
<protein>
    <recommendedName>
        <fullName evidence="6 7">Large ribosomal subunit protein uL3</fullName>
    </recommendedName>
</protein>
<dbReference type="GO" id="GO:0019843">
    <property type="term" value="F:rRNA binding"/>
    <property type="evidence" value="ECO:0007669"/>
    <property type="project" value="UniProtKB-UniRule"/>
</dbReference>